<proteinExistence type="predicted"/>
<dbReference type="AlphaFoldDB" id="A0AAE1BMY2"/>
<feature type="compositionally biased region" description="Polar residues" evidence="1">
    <location>
        <begin position="160"/>
        <end position="175"/>
    </location>
</feature>
<protein>
    <submittedName>
        <fullName evidence="2">Uncharacterized protein</fullName>
    </submittedName>
</protein>
<keyword evidence="3" id="KW-1185">Reference proteome</keyword>
<reference evidence="2" key="1">
    <citation type="submission" date="2023-10" db="EMBL/GenBank/DDBJ databases">
        <title>Genome assemblies of two species of porcelain crab, Petrolisthes cinctipes and Petrolisthes manimaculis (Anomura: Porcellanidae).</title>
        <authorList>
            <person name="Angst P."/>
        </authorList>
    </citation>
    <scope>NUCLEOTIDE SEQUENCE</scope>
    <source>
        <strain evidence="2">PB745_01</strain>
        <tissue evidence="2">Gill</tissue>
    </source>
</reference>
<sequence>MTPIILEPSCLVVKKFGRRRGTISCLAETQGRIIVRRQREREALAAGSSSSSSSRTHQPPASLAVRTQPVMLLKPVKEELWSTDILGFLFYPATSYSNLPLVPTCNPSSHDPNSQSRLTSHPTPPAYLSSHSPSHYPNSLPHLTPTPTPPHSQSHPNPTALPTPSYSQLHPTPNSILLPIPPHTQSHHTPNPTLLPTPSYSQSHRTPNPTPLPSPPHTHPPDHHRTMPTIAFRLTPTPISDTYYSRDTWLR</sequence>
<comment type="caution">
    <text evidence="2">The sequence shown here is derived from an EMBL/GenBank/DDBJ whole genome shotgun (WGS) entry which is preliminary data.</text>
</comment>
<dbReference type="EMBL" id="JAWQEG010006912">
    <property type="protein sequence ID" value="KAK3853568.1"/>
    <property type="molecule type" value="Genomic_DNA"/>
</dbReference>
<dbReference type="PRINTS" id="PR01217">
    <property type="entry name" value="PRICHEXTENSN"/>
</dbReference>
<organism evidence="2 3">
    <name type="scientific">Petrolisthes cinctipes</name>
    <name type="common">Flat porcelain crab</name>
    <dbReference type="NCBI Taxonomy" id="88211"/>
    <lineage>
        <taxon>Eukaryota</taxon>
        <taxon>Metazoa</taxon>
        <taxon>Ecdysozoa</taxon>
        <taxon>Arthropoda</taxon>
        <taxon>Crustacea</taxon>
        <taxon>Multicrustacea</taxon>
        <taxon>Malacostraca</taxon>
        <taxon>Eumalacostraca</taxon>
        <taxon>Eucarida</taxon>
        <taxon>Decapoda</taxon>
        <taxon>Pleocyemata</taxon>
        <taxon>Anomura</taxon>
        <taxon>Galatheoidea</taxon>
        <taxon>Porcellanidae</taxon>
        <taxon>Petrolisthes</taxon>
    </lineage>
</organism>
<accession>A0AAE1BMY2</accession>
<evidence type="ECO:0000256" key="1">
    <source>
        <dbReference type="SAM" id="MobiDB-lite"/>
    </source>
</evidence>
<gene>
    <name evidence="2" type="ORF">Pcinc_039897</name>
</gene>
<feature type="compositionally biased region" description="Polar residues" evidence="1">
    <location>
        <begin position="106"/>
        <end position="121"/>
    </location>
</feature>
<feature type="region of interest" description="Disordered" evidence="1">
    <location>
        <begin position="41"/>
        <end position="63"/>
    </location>
</feature>
<feature type="region of interest" description="Disordered" evidence="1">
    <location>
        <begin position="106"/>
        <end position="225"/>
    </location>
</feature>
<dbReference type="Proteomes" id="UP001286313">
    <property type="component" value="Unassembled WGS sequence"/>
</dbReference>
<evidence type="ECO:0000313" key="2">
    <source>
        <dbReference type="EMBL" id="KAK3853568.1"/>
    </source>
</evidence>
<evidence type="ECO:0000313" key="3">
    <source>
        <dbReference type="Proteomes" id="UP001286313"/>
    </source>
</evidence>
<feature type="compositionally biased region" description="Pro residues" evidence="1">
    <location>
        <begin position="208"/>
        <end position="218"/>
    </location>
</feature>
<name>A0AAE1BMY2_PETCI</name>
<feature type="compositionally biased region" description="Low complexity" evidence="1">
    <location>
        <begin position="189"/>
        <end position="198"/>
    </location>
</feature>